<reference evidence="2 3" key="1">
    <citation type="submission" date="2019-05" db="EMBL/GenBank/DDBJ databases">
        <title>Tamlana fucoidanivorans sp. nov., isolated from the surface of algae collected from Fujian province in China.</title>
        <authorList>
            <person name="Li J."/>
        </authorList>
    </citation>
    <scope>NUCLEOTIDE SEQUENCE [LARGE SCALE GENOMIC DNA]</scope>
    <source>
        <strain evidence="2 3">CW2-9</strain>
    </source>
</reference>
<dbReference type="SUPFAM" id="SSF53474">
    <property type="entry name" value="alpha/beta-Hydrolases"/>
    <property type="match status" value="1"/>
</dbReference>
<organism evidence="2 3">
    <name type="scientific">Allotamlana fucoidanivorans</name>
    <dbReference type="NCBI Taxonomy" id="2583814"/>
    <lineage>
        <taxon>Bacteria</taxon>
        <taxon>Pseudomonadati</taxon>
        <taxon>Bacteroidota</taxon>
        <taxon>Flavobacteriia</taxon>
        <taxon>Flavobacteriales</taxon>
        <taxon>Flavobacteriaceae</taxon>
        <taxon>Allotamlana</taxon>
    </lineage>
</organism>
<dbReference type="OrthoDB" id="9785847at2"/>
<dbReference type="AlphaFoldDB" id="A0A5C4SQE7"/>
<dbReference type="InterPro" id="IPR000073">
    <property type="entry name" value="AB_hydrolase_1"/>
</dbReference>
<dbReference type="PANTHER" id="PTHR46438">
    <property type="entry name" value="ALPHA/BETA-HYDROLASES SUPERFAMILY PROTEIN"/>
    <property type="match status" value="1"/>
</dbReference>
<dbReference type="Proteomes" id="UP000308713">
    <property type="component" value="Unassembled WGS sequence"/>
</dbReference>
<evidence type="ECO:0000313" key="2">
    <source>
        <dbReference type="EMBL" id="TNJ46156.1"/>
    </source>
</evidence>
<dbReference type="EMBL" id="VDCS01000003">
    <property type="protein sequence ID" value="TNJ46156.1"/>
    <property type="molecule type" value="Genomic_DNA"/>
</dbReference>
<keyword evidence="3" id="KW-1185">Reference proteome</keyword>
<proteinExistence type="predicted"/>
<keyword evidence="2" id="KW-0378">Hydrolase</keyword>
<sequence length="277" mass="31237">MIQPKLIGKAINSIAVLSPYLAAKLAVFLFSKPRNAKLDHEAKTYLNTADKKNIIHQGFHIKTYHWQGNGETILLVHGWDSNSYRWKDLIELLKQEHYNIISVDAPAHGASGNKIFNAPLYAECLNEVIKAFKPQTIVGHSIGGTATAIALTNHNLPSICKIVLLGAPSNLEISVNNYITMMGYNTKVSNAINNYYFKHFGQFPKYYNVDNFFSKITAKGLIIHDKKDNIISFKEALDIHRAYKNSELIKTIGLGHRLRSETVYQHILSFIKTSETH</sequence>
<protein>
    <submittedName>
        <fullName evidence="2">Alpha/beta hydrolase</fullName>
    </submittedName>
</protein>
<dbReference type="InterPro" id="IPR029058">
    <property type="entry name" value="AB_hydrolase_fold"/>
</dbReference>
<feature type="domain" description="AB hydrolase-1" evidence="1">
    <location>
        <begin position="72"/>
        <end position="184"/>
    </location>
</feature>
<dbReference type="RefSeq" id="WP_139695170.1">
    <property type="nucleotide sequence ID" value="NZ_CP074074.1"/>
</dbReference>
<evidence type="ECO:0000259" key="1">
    <source>
        <dbReference type="Pfam" id="PF00561"/>
    </source>
</evidence>
<dbReference type="Pfam" id="PF00561">
    <property type="entry name" value="Abhydrolase_1"/>
    <property type="match status" value="1"/>
</dbReference>
<dbReference type="GO" id="GO:0016787">
    <property type="term" value="F:hydrolase activity"/>
    <property type="evidence" value="ECO:0007669"/>
    <property type="project" value="UniProtKB-KW"/>
</dbReference>
<evidence type="ECO:0000313" key="3">
    <source>
        <dbReference type="Proteomes" id="UP000308713"/>
    </source>
</evidence>
<accession>A0A5C4SQE7</accession>
<comment type="caution">
    <text evidence="2">The sequence shown here is derived from an EMBL/GenBank/DDBJ whole genome shotgun (WGS) entry which is preliminary data.</text>
</comment>
<name>A0A5C4SQE7_9FLAO</name>
<gene>
    <name evidence="2" type="ORF">FGF67_03960</name>
</gene>
<dbReference type="Gene3D" id="3.40.50.1820">
    <property type="entry name" value="alpha/beta hydrolase"/>
    <property type="match status" value="1"/>
</dbReference>